<proteinExistence type="predicted"/>
<keyword evidence="1" id="KW-0812">Transmembrane</keyword>
<evidence type="ECO:0008006" key="4">
    <source>
        <dbReference type="Google" id="ProtNLM"/>
    </source>
</evidence>
<feature type="transmembrane region" description="Helical" evidence="1">
    <location>
        <begin position="56"/>
        <end position="76"/>
    </location>
</feature>
<evidence type="ECO:0000256" key="1">
    <source>
        <dbReference type="SAM" id="Phobius"/>
    </source>
</evidence>
<evidence type="ECO:0000313" key="2">
    <source>
        <dbReference type="EMBL" id="MCK8480070.1"/>
    </source>
</evidence>
<dbReference type="Proteomes" id="UP001203687">
    <property type="component" value="Unassembled WGS sequence"/>
</dbReference>
<protein>
    <recommendedName>
        <fullName evidence="4">Integral membrane protein</fullName>
    </recommendedName>
</protein>
<sequence>MENSKIIIGYLIYLPVVILLTIYVSKMLFKNGKYFMLDIFKGQEDIALATNKLFEIGFYLINIGWALLILKISYYSASEMSSQTLIEILSKKIGGFSIYLGVMLFINLFFFFRGRRKSRQGNKKIIKTPVYNVHNEQ</sequence>
<feature type="transmembrane region" description="Helical" evidence="1">
    <location>
        <begin position="6"/>
        <end position="24"/>
    </location>
</feature>
<keyword evidence="1" id="KW-0472">Membrane</keyword>
<feature type="transmembrane region" description="Helical" evidence="1">
    <location>
        <begin position="96"/>
        <end position="114"/>
    </location>
</feature>
<name>A0ABT0H890_9FLAO</name>
<keyword evidence="1" id="KW-1133">Transmembrane helix</keyword>
<gene>
    <name evidence="2" type="ORF">MUY34_05515</name>
</gene>
<reference evidence="2" key="1">
    <citation type="submission" date="2022-04" db="EMBL/GenBank/DDBJ databases">
        <authorList>
            <person name="Ren T."/>
        </authorList>
    </citation>
    <scope>NUCLEOTIDE SEQUENCE</scope>
    <source>
        <strain evidence="2">F63249</strain>
    </source>
</reference>
<organism evidence="2 3">
    <name type="scientific">Psychroserpens algicola</name>
    <dbReference type="NCBI Taxonomy" id="1719034"/>
    <lineage>
        <taxon>Bacteria</taxon>
        <taxon>Pseudomonadati</taxon>
        <taxon>Bacteroidota</taxon>
        <taxon>Flavobacteriia</taxon>
        <taxon>Flavobacteriales</taxon>
        <taxon>Flavobacteriaceae</taxon>
        <taxon>Psychroserpens</taxon>
    </lineage>
</organism>
<accession>A0ABT0H890</accession>
<keyword evidence="3" id="KW-1185">Reference proteome</keyword>
<evidence type="ECO:0000313" key="3">
    <source>
        <dbReference type="Proteomes" id="UP001203687"/>
    </source>
</evidence>
<dbReference type="EMBL" id="JALPQF010000004">
    <property type="protein sequence ID" value="MCK8480070.1"/>
    <property type="molecule type" value="Genomic_DNA"/>
</dbReference>
<dbReference type="RefSeq" id="WP_248412247.1">
    <property type="nucleotide sequence ID" value="NZ_JALPQF010000004.1"/>
</dbReference>
<comment type="caution">
    <text evidence="2">The sequence shown here is derived from an EMBL/GenBank/DDBJ whole genome shotgun (WGS) entry which is preliminary data.</text>
</comment>